<sequence>MNCALLAPAAGNQQLFTIHWDGYALFITSKKGFLEKADIGIVKYHFKFGSSIDHQKWR</sequence>
<keyword evidence="3" id="KW-1185">Reference proteome</keyword>
<organism evidence="2 3">
    <name type="scientific">Sharpea porci</name>
    <dbReference type="NCBI Taxonomy" id="2652286"/>
    <lineage>
        <taxon>Bacteria</taxon>
        <taxon>Bacillati</taxon>
        <taxon>Bacillota</taxon>
        <taxon>Erysipelotrichia</taxon>
        <taxon>Erysipelotrichales</taxon>
        <taxon>Coprobacillaceae</taxon>
        <taxon>Sharpea</taxon>
    </lineage>
</organism>
<gene>
    <name evidence="2" type="ORF">FYJ79_11960</name>
</gene>
<feature type="domain" description="Putative nitroreductase TM1586" evidence="1">
    <location>
        <begin position="1"/>
        <end position="49"/>
    </location>
</feature>
<evidence type="ECO:0000313" key="3">
    <source>
        <dbReference type="Proteomes" id="UP000442619"/>
    </source>
</evidence>
<comment type="caution">
    <text evidence="2">The sequence shown here is derived from an EMBL/GenBank/DDBJ whole genome shotgun (WGS) entry which is preliminary data.</text>
</comment>
<dbReference type="Proteomes" id="UP000442619">
    <property type="component" value="Unassembled WGS sequence"/>
</dbReference>
<evidence type="ECO:0000313" key="2">
    <source>
        <dbReference type="EMBL" id="MST90265.1"/>
    </source>
</evidence>
<reference evidence="2 3" key="1">
    <citation type="submission" date="2019-08" db="EMBL/GenBank/DDBJ databases">
        <title>In-depth cultivation of the pig gut microbiome towards novel bacterial diversity and tailored functional studies.</title>
        <authorList>
            <person name="Wylensek D."/>
            <person name="Hitch T.C.A."/>
            <person name="Clavel T."/>
        </authorList>
    </citation>
    <scope>NUCLEOTIDE SEQUENCE [LARGE SCALE GENOMIC DNA]</scope>
    <source>
        <strain evidence="2 3">CA-Schmier-601-WT-3</strain>
    </source>
</reference>
<dbReference type="InterPro" id="IPR029478">
    <property type="entry name" value="TM1586_NiRdase"/>
</dbReference>
<dbReference type="Pfam" id="PF14512">
    <property type="entry name" value="TM1586_NiRdase"/>
    <property type="match status" value="1"/>
</dbReference>
<proteinExistence type="predicted"/>
<accession>A0A844FXB1</accession>
<dbReference type="AlphaFoldDB" id="A0A844FXB1"/>
<name>A0A844FXB1_9FIRM</name>
<protein>
    <recommendedName>
        <fullName evidence="1">Putative nitroreductase TM1586 domain-containing protein</fullName>
    </recommendedName>
</protein>
<dbReference type="EMBL" id="VUNM01000050">
    <property type="protein sequence ID" value="MST90265.1"/>
    <property type="molecule type" value="Genomic_DNA"/>
</dbReference>
<dbReference type="RefSeq" id="WP_154518829.1">
    <property type="nucleotide sequence ID" value="NZ_VUNM01000050.1"/>
</dbReference>
<evidence type="ECO:0000259" key="1">
    <source>
        <dbReference type="Pfam" id="PF14512"/>
    </source>
</evidence>